<dbReference type="OrthoDB" id="618098at2759"/>
<comment type="caution">
    <text evidence="3">The sequence shown here is derived from an EMBL/GenBank/DDBJ whole genome shotgun (WGS) entry which is preliminary data.</text>
</comment>
<dbReference type="EMBL" id="SSTD01003480">
    <property type="protein sequence ID" value="TYK26255.1"/>
    <property type="molecule type" value="Genomic_DNA"/>
</dbReference>
<evidence type="ECO:0000313" key="4">
    <source>
        <dbReference type="Proteomes" id="UP000321393"/>
    </source>
</evidence>
<dbReference type="Proteomes" id="UP000321947">
    <property type="component" value="Unassembled WGS sequence"/>
</dbReference>
<reference evidence="4 5" key="1">
    <citation type="submission" date="2019-08" db="EMBL/GenBank/DDBJ databases">
        <title>Draft genome sequences of two oriental melons (Cucumis melo L. var makuwa).</title>
        <authorList>
            <person name="Kwon S.-Y."/>
        </authorList>
    </citation>
    <scope>NUCLEOTIDE SEQUENCE [LARGE SCALE GENOMIC DNA]</scope>
    <source>
        <strain evidence="5">cv. Chang Bougi</strain>
        <strain evidence="4">cv. SW 3</strain>
        <tissue evidence="3">Leaf</tissue>
    </source>
</reference>
<evidence type="ECO:0000256" key="1">
    <source>
        <dbReference type="SAM" id="MobiDB-lite"/>
    </source>
</evidence>
<dbReference type="Proteomes" id="UP000321393">
    <property type="component" value="Unassembled WGS sequence"/>
</dbReference>
<proteinExistence type="predicted"/>
<gene>
    <name evidence="3" type="ORF">E5676_scaffold14G00180</name>
    <name evidence="2" type="ORF">E6C27_scaffold38G00530</name>
</gene>
<protein>
    <submittedName>
        <fullName evidence="3">Retrotransposon protein</fullName>
    </submittedName>
</protein>
<evidence type="ECO:0000313" key="2">
    <source>
        <dbReference type="EMBL" id="KAA0067019.1"/>
    </source>
</evidence>
<accession>A0A5D3DS68</accession>
<organism evidence="3 5">
    <name type="scientific">Cucumis melo var. makuwa</name>
    <name type="common">Oriental melon</name>
    <dbReference type="NCBI Taxonomy" id="1194695"/>
    <lineage>
        <taxon>Eukaryota</taxon>
        <taxon>Viridiplantae</taxon>
        <taxon>Streptophyta</taxon>
        <taxon>Embryophyta</taxon>
        <taxon>Tracheophyta</taxon>
        <taxon>Spermatophyta</taxon>
        <taxon>Magnoliopsida</taxon>
        <taxon>eudicotyledons</taxon>
        <taxon>Gunneridae</taxon>
        <taxon>Pentapetalae</taxon>
        <taxon>rosids</taxon>
        <taxon>fabids</taxon>
        <taxon>Cucurbitales</taxon>
        <taxon>Cucurbitaceae</taxon>
        <taxon>Benincaseae</taxon>
        <taxon>Cucumis</taxon>
    </lineage>
</organism>
<name>A0A5D3DS68_CUCMM</name>
<dbReference type="PANTHER" id="PTHR46250:SF18">
    <property type="entry name" value="MYB_SANT-LIKE DOMAIN-CONTAINING PROTEIN"/>
    <property type="match status" value="1"/>
</dbReference>
<evidence type="ECO:0000313" key="3">
    <source>
        <dbReference type="EMBL" id="TYK26255.1"/>
    </source>
</evidence>
<feature type="region of interest" description="Disordered" evidence="1">
    <location>
        <begin position="166"/>
        <end position="185"/>
    </location>
</feature>
<dbReference type="PANTHER" id="PTHR46250">
    <property type="entry name" value="MYB/SANT-LIKE DNA-BINDING DOMAIN PROTEIN-RELATED"/>
    <property type="match status" value="1"/>
</dbReference>
<evidence type="ECO:0000313" key="5">
    <source>
        <dbReference type="Proteomes" id="UP000321947"/>
    </source>
</evidence>
<sequence>MASSSHVPKHVWAKEEEATLVECLVELVFAGGWKSNNKTFQLGYLTQLVRMMATKRFGWNDEAKCIIAKKDLFDNWVRFKVLMFFMQTHPVAKGLLNKSFSYYDELAYVFGRDRVMGHFVETFIDVGSNDPSWYEGFQTTDGNDKEFPSMYSQGFDMSQDDVRASHPACTSECRTGSNGSKQRREGQWVGEIEMIHEALECENDQLRMIAEWPSRTLQNETTIFQEVLR</sequence>
<dbReference type="EMBL" id="SSTE01000699">
    <property type="protein sequence ID" value="KAA0067019.1"/>
    <property type="molecule type" value="Genomic_DNA"/>
</dbReference>
<dbReference type="AlphaFoldDB" id="A0A5D3DS68"/>